<reference evidence="2 3" key="2">
    <citation type="submission" date="2019-02" db="EMBL/GenBank/DDBJ databases">
        <title>'Lichenibacterium ramalinii' gen. nov. sp. nov., 'Lichenibacterium minor' gen. nov. sp. nov.</title>
        <authorList>
            <person name="Pankratov T."/>
        </authorList>
    </citation>
    <scope>NUCLEOTIDE SEQUENCE [LARGE SCALE GENOMIC DNA]</scope>
    <source>
        <strain evidence="2 3">RmlP026</strain>
    </source>
</reference>
<dbReference type="Pfam" id="PF13481">
    <property type="entry name" value="AAA_25"/>
    <property type="match status" value="1"/>
</dbReference>
<dbReference type="EMBL" id="QYBB01000001">
    <property type="protein sequence ID" value="RYC34052.1"/>
    <property type="molecule type" value="Genomic_DNA"/>
</dbReference>
<dbReference type="SMART" id="SM00943">
    <property type="entry name" value="Prim-Pol"/>
    <property type="match status" value="1"/>
</dbReference>
<organism evidence="2 3">
    <name type="scientific">Lichenibacterium minor</name>
    <dbReference type="NCBI Taxonomy" id="2316528"/>
    <lineage>
        <taxon>Bacteria</taxon>
        <taxon>Pseudomonadati</taxon>
        <taxon>Pseudomonadota</taxon>
        <taxon>Alphaproteobacteria</taxon>
        <taxon>Hyphomicrobiales</taxon>
        <taxon>Lichenihabitantaceae</taxon>
        <taxon>Lichenibacterium</taxon>
    </lineage>
</organism>
<evidence type="ECO:0000259" key="1">
    <source>
        <dbReference type="SMART" id="SM00943"/>
    </source>
</evidence>
<dbReference type="Pfam" id="PF09250">
    <property type="entry name" value="Prim-Pol"/>
    <property type="match status" value="1"/>
</dbReference>
<dbReference type="SUPFAM" id="SSF52540">
    <property type="entry name" value="P-loop containing nucleoside triphosphate hydrolases"/>
    <property type="match status" value="1"/>
</dbReference>
<name>A0A4Q2UBS1_9HYPH</name>
<comment type="caution">
    <text evidence="2">The sequence shown here is derived from an EMBL/GenBank/DDBJ whole genome shotgun (WGS) entry which is preliminary data.</text>
</comment>
<evidence type="ECO:0000313" key="2">
    <source>
        <dbReference type="EMBL" id="RYC34052.1"/>
    </source>
</evidence>
<sequence length="827" mass="89118">MADQFEDGKGTTAQSRKAHNLEVALHFAANGIPIMPLKDKEPAICMYGELDRDISPERRQARHDRFVAKHGFEPLGIGSTTDEATIRHWWRSTPGELATGISPGLCGAIVLDCDNKEGDNADAALLRAHLVAHGLSLDSNRTPIVASGRREGRHAWFRNPEGLGNGVARELKADWKGMGGLVVAPGSLLPPAPDGDGTARRYVPAAGSLNLVEAIRIDTLPELPPCLRALHGGKTGAQPKPEFPELQAEVEAGPEVDIPEAEVDALAAEMRSPAFGIGELWDHPSPDHSDNRWKLAQALRGRRGSQAVTVHHFVALLDTWDGAGVFSDYRGQGLYAPYDVAREWGKNADARPISTGEAFGMVDDGDMPAPDCRSTGDSALADFLNAVVLDSDSAPAEAAIRRELREDSLSRAAAKRLDVMLGSIRAGIWEPLPSNFESLRAAVNAPEITPAPVYETRASLRTRTRKPTLWLIADMIAANTVFVIHGREGTGKTLIATDLAYSIAYGRDWAGRKVMRAGVLYVCPEGPDGFVRRQDAWHLRQTAIGFAEDDGPIETRRVATDMFTSDAHFVAISKQVETFHQRHDVGCALVIFDTMRQVTPGADENLAKDVGVFTARLARLRDAHGCAVGFVHHETKDPSKGAAGSTAVTSNVDAAFSVKAEKGALMLVPGKQRDSGSREVVRFQVVEWDAGLNTDGVMERAPVAVVELPKPGKQPSDGSAMGAVDDEDQAEAAALPEPVDATPIPPDPEEVARHDLILGIVAEAPEQAIRFGDLLATFNAKRRRGRKEPLGRTVLQDLIADLVETTPPRLRRIGTGNSRQISLPEGS</sequence>
<dbReference type="Proteomes" id="UP000290759">
    <property type="component" value="Unassembled WGS sequence"/>
</dbReference>
<dbReference type="InterPro" id="IPR015330">
    <property type="entry name" value="DNA_primase/pol_bifunc_N"/>
</dbReference>
<gene>
    <name evidence="2" type="ORF">D3273_02035</name>
</gene>
<dbReference type="AlphaFoldDB" id="A0A4Q2UBS1"/>
<feature type="domain" description="DNA primase/polymerase bifunctional N-terminal" evidence="1">
    <location>
        <begin position="24"/>
        <end position="230"/>
    </location>
</feature>
<dbReference type="OrthoDB" id="1496333at2"/>
<protein>
    <recommendedName>
        <fullName evidence="1">DNA primase/polymerase bifunctional N-terminal domain-containing protein</fullName>
    </recommendedName>
</protein>
<dbReference type="InterPro" id="IPR027417">
    <property type="entry name" value="P-loop_NTPase"/>
</dbReference>
<dbReference type="SUPFAM" id="SSF56747">
    <property type="entry name" value="Prim-pol domain"/>
    <property type="match status" value="1"/>
</dbReference>
<accession>A0A4Q2UBS1</accession>
<reference evidence="2 3" key="1">
    <citation type="submission" date="2018-12" db="EMBL/GenBank/DDBJ databases">
        <authorList>
            <person name="Grouzdev D.S."/>
            <person name="Krutkina M.S."/>
        </authorList>
    </citation>
    <scope>NUCLEOTIDE SEQUENCE [LARGE SCALE GENOMIC DNA]</scope>
    <source>
        <strain evidence="2 3">RmlP026</strain>
    </source>
</reference>
<keyword evidence="3" id="KW-1185">Reference proteome</keyword>
<dbReference type="Gene3D" id="3.40.50.300">
    <property type="entry name" value="P-loop containing nucleotide triphosphate hydrolases"/>
    <property type="match status" value="1"/>
</dbReference>
<evidence type="ECO:0000313" key="3">
    <source>
        <dbReference type="Proteomes" id="UP000290759"/>
    </source>
</evidence>
<dbReference type="RefSeq" id="WP_129222962.1">
    <property type="nucleotide sequence ID" value="NZ_QYBB01000001.1"/>
</dbReference>
<proteinExistence type="predicted"/>